<dbReference type="RefSeq" id="WP_392884551.1">
    <property type="nucleotide sequence ID" value="NZ_JBICZW010000025.1"/>
</dbReference>
<dbReference type="Proteomes" id="UP001604282">
    <property type="component" value="Unassembled WGS sequence"/>
</dbReference>
<comment type="caution">
    <text evidence="2">The sequence shown here is derived from an EMBL/GenBank/DDBJ whole genome shotgun (WGS) entry which is preliminary data.</text>
</comment>
<feature type="signal peptide" evidence="1">
    <location>
        <begin position="1"/>
        <end position="29"/>
    </location>
</feature>
<protein>
    <recommendedName>
        <fullName evidence="4">Secreted protein</fullName>
    </recommendedName>
</protein>
<keyword evidence="3" id="KW-1185">Reference proteome</keyword>
<dbReference type="EMBL" id="JBICZW010000025">
    <property type="protein sequence ID" value="MFG3193028.1"/>
    <property type="molecule type" value="Genomic_DNA"/>
</dbReference>
<evidence type="ECO:0000313" key="2">
    <source>
        <dbReference type="EMBL" id="MFG3193028.1"/>
    </source>
</evidence>
<name>A0ABW7C0Y9_9ACTN</name>
<keyword evidence="1" id="KW-0732">Signal</keyword>
<feature type="chain" id="PRO_5046834505" description="Secreted protein" evidence="1">
    <location>
        <begin position="30"/>
        <end position="99"/>
    </location>
</feature>
<evidence type="ECO:0008006" key="4">
    <source>
        <dbReference type="Google" id="ProtNLM"/>
    </source>
</evidence>
<proteinExistence type="predicted"/>
<gene>
    <name evidence="2" type="ORF">ACGFYS_29260</name>
</gene>
<organism evidence="2 3">
    <name type="scientific">Streptomyces omiyaensis</name>
    <dbReference type="NCBI Taxonomy" id="68247"/>
    <lineage>
        <taxon>Bacteria</taxon>
        <taxon>Bacillati</taxon>
        <taxon>Actinomycetota</taxon>
        <taxon>Actinomycetes</taxon>
        <taxon>Kitasatosporales</taxon>
        <taxon>Streptomycetaceae</taxon>
        <taxon>Streptomyces</taxon>
    </lineage>
</organism>
<evidence type="ECO:0000256" key="1">
    <source>
        <dbReference type="SAM" id="SignalP"/>
    </source>
</evidence>
<sequence length="99" mass="10511">MLRTRPRRASLIAPLTVATLAATTASVHADTPRPVDKDLGVNTLTGCFRGPGYTSQGVWNVHVDGGTKRYFTIPALNGSVYTKATVSVSRIHVDTTAAD</sequence>
<reference evidence="2 3" key="1">
    <citation type="submission" date="2024-10" db="EMBL/GenBank/DDBJ databases">
        <title>The Natural Products Discovery Center: Release of the First 8490 Sequenced Strains for Exploring Actinobacteria Biosynthetic Diversity.</title>
        <authorList>
            <person name="Kalkreuter E."/>
            <person name="Kautsar S.A."/>
            <person name="Yang D."/>
            <person name="Bader C.D."/>
            <person name="Teijaro C.N."/>
            <person name="Fluegel L."/>
            <person name="Davis C.M."/>
            <person name="Simpson J.R."/>
            <person name="Lauterbach L."/>
            <person name="Steele A.D."/>
            <person name="Gui C."/>
            <person name="Meng S."/>
            <person name="Li G."/>
            <person name="Viehrig K."/>
            <person name="Ye F."/>
            <person name="Su P."/>
            <person name="Kiefer A.F."/>
            <person name="Nichols A."/>
            <person name="Cepeda A.J."/>
            <person name="Yan W."/>
            <person name="Fan B."/>
            <person name="Jiang Y."/>
            <person name="Adhikari A."/>
            <person name="Zheng C.-J."/>
            <person name="Schuster L."/>
            <person name="Cowan T.M."/>
            <person name="Smanski M.J."/>
            <person name="Chevrette M.G."/>
            <person name="De Carvalho L.P.S."/>
            <person name="Shen B."/>
        </authorList>
    </citation>
    <scope>NUCLEOTIDE SEQUENCE [LARGE SCALE GENOMIC DNA]</scope>
    <source>
        <strain evidence="2 3">NPDC048229</strain>
    </source>
</reference>
<accession>A0ABW7C0Y9</accession>
<evidence type="ECO:0000313" key="3">
    <source>
        <dbReference type="Proteomes" id="UP001604282"/>
    </source>
</evidence>